<dbReference type="Proteomes" id="UP000663891">
    <property type="component" value="Unassembled WGS sequence"/>
</dbReference>
<proteinExistence type="predicted"/>
<evidence type="ECO:0000313" key="1">
    <source>
        <dbReference type="EMBL" id="CAF1537489.1"/>
    </source>
</evidence>
<evidence type="ECO:0000313" key="2">
    <source>
        <dbReference type="Proteomes" id="UP000663891"/>
    </source>
</evidence>
<gene>
    <name evidence="1" type="ORF">VCS650_LOCUS43915</name>
</gene>
<name>A0A815VWL0_9BILA</name>
<comment type="caution">
    <text evidence="1">The sequence shown here is derived from an EMBL/GenBank/DDBJ whole genome shotgun (WGS) entry which is preliminary data.</text>
</comment>
<protein>
    <submittedName>
        <fullName evidence="1">Uncharacterized protein</fullName>
    </submittedName>
</protein>
<reference evidence="1" key="1">
    <citation type="submission" date="2021-02" db="EMBL/GenBank/DDBJ databases">
        <authorList>
            <person name="Nowell W R."/>
        </authorList>
    </citation>
    <scope>NUCLEOTIDE SEQUENCE</scope>
</reference>
<organism evidence="1 2">
    <name type="scientific">Adineta steineri</name>
    <dbReference type="NCBI Taxonomy" id="433720"/>
    <lineage>
        <taxon>Eukaryota</taxon>
        <taxon>Metazoa</taxon>
        <taxon>Spiralia</taxon>
        <taxon>Gnathifera</taxon>
        <taxon>Rotifera</taxon>
        <taxon>Eurotatoria</taxon>
        <taxon>Bdelloidea</taxon>
        <taxon>Adinetida</taxon>
        <taxon>Adinetidae</taxon>
        <taxon>Adineta</taxon>
    </lineage>
</organism>
<dbReference type="EMBL" id="CAJNON010005890">
    <property type="protein sequence ID" value="CAF1537489.1"/>
    <property type="molecule type" value="Genomic_DNA"/>
</dbReference>
<accession>A0A815VWL0</accession>
<sequence length="12" mass="1309">MTLEANQTSTLT</sequence>
<feature type="non-terminal residue" evidence="1">
    <location>
        <position position="12"/>
    </location>
</feature>